<evidence type="ECO:0000259" key="11">
    <source>
        <dbReference type="PROSITE" id="PS51162"/>
    </source>
</evidence>
<proteinExistence type="predicted"/>
<dbReference type="WBParaSite" id="PSAMB.scaffold2163size24935.g16689.t1">
    <property type="protein sequence ID" value="PSAMB.scaffold2163size24935.g16689.t1"/>
    <property type="gene ID" value="PSAMB.scaffold2163size24935.g16689"/>
</dbReference>
<dbReference type="SMART" id="SM00280">
    <property type="entry name" value="KAZAL"/>
    <property type="match status" value="1"/>
</dbReference>
<evidence type="ECO:0000256" key="3">
    <source>
        <dbReference type="ARBA" id="ARBA00022729"/>
    </source>
</evidence>
<dbReference type="InterPro" id="IPR019577">
    <property type="entry name" value="SPARC/Testican_Ca-bd-dom"/>
</dbReference>
<feature type="disulfide bond" evidence="8">
    <location>
        <begin position="89"/>
        <end position="109"/>
    </location>
</feature>
<feature type="domain" description="EF-hand" evidence="10">
    <location>
        <begin position="173"/>
        <end position="208"/>
    </location>
</feature>
<dbReference type="Pfam" id="PF00086">
    <property type="entry name" value="Thyroglobulin_1"/>
    <property type="match status" value="1"/>
</dbReference>
<keyword evidence="2" id="KW-0964">Secreted</keyword>
<dbReference type="Gene3D" id="3.30.60.30">
    <property type="match status" value="1"/>
</dbReference>
<dbReference type="SMART" id="SM00211">
    <property type="entry name" value="TY"/>
    <property type="match status" value="1"/>
</dbReference>
<feature type="domain" description="Kazal-like" evidence="12">
    <location>
        <begin position="1"/>
        <end position="40"/>
    </location>
</feature>
<keyword evidence="4" id="KW-0677">Repeat</keyword>
<evidence type="ECO:0000256" key="9">
    <source>
        <dbReference type="SAM" id="MobiDB-lite"/>
    </source>
</evidence>
<dbReference type="GO" id="GO:0005509">
    <property type="term" value="F:calcium ion binding"/>
    <property type="evidence" value="ECO:0007669"/>
    <property type="project" value="InterPro"/>
</dbReference>
<dbReference type="InterPro" id="IPR000716">
    <property type="entry name" value="Thyroglobulin_1"/>
</dbReference>
<dbReference type="Gene3D" id="1.10.238.10">
    <property type="entry name" value="EF-hand"/>
    <property type="match status" value="1"/>
</dbReference>
<evidence type="ECO:0000256" key="7">
    <source>
        <dbReference type="ARBA" id="ARBA00023180"/>
    </source>
</evidence>
<dbReference type="CDD" id="cd16234">
    <property type="entry name" value="EFh_SPARC_SMOC"/>
    <property type="match status" value="1"/>
</dbReference>
<evidence type="ECO:0000256" key="5">
    <source>
        <dbReference type="ARBA" id="ARBA00022837"/>
    </source>
</evidence>
<dbReference type="PROSITE" id="PS00018">
    <property type="entry name" value="EF_HAND_1"/>
    <property type="match status" value="2"/>
</dbReference>
<comment type="subcellular location">
    <subcellularLocation>
        <location evidence="1">Secreted</location>
    </subcellularLocation>
</comment>
<name>A0A914VLV2_9BILA</name>
<dbReference type="SUPFAM" id="SSF100895">
    <property type="entry name" value="Kazal-type serine protease inhibitors"/>
    <property type="match status" value="1"/>
</dbReference>
<keyword evidence="6 8" id="KW-1015">Disulfide bond</keyword>
<dbReference type="FunFam" id="4.10.800.10:FF:000004">
    <property type="entry name" value="SPARC-related modular calcium-binding protein 1"/>
    <property type="match status" value="1"/>
</dbReference>
<reference evidence="14" key="1">
    <citation type="submission" date="2022-11" db="UniProtKB">
        <authorList>
            <consortium name="WormBaseParasite"/>
        </authorList>
    </citation>
    <scope>IDENTIFICATION</scope>
</reference>
<evidence type="ECO:0000256" key="1">
    <source>
        <dbReference type="ARBA" id="ARBA00004613"/>
    </source>
</evidence>
<feature type="domain" description="Thyroglobulin type-1" evidence="11">
    <location>
        <begin position="41"/>
        <end position="109"/>
    </location>
</feature>
<dbReference type="PROSITE" id="PS50222">
    <property type="entry name" value="EF_HAND_2"/>
    <property type="match status" value="1"/>
</dbReference>
<dbReference type="PROSITE" id="PS51465">
    <property type="entry name" value="KAZAL_2"/>
    <property type="match status" value="1"/>
</dbReference>
<dbReference type="Pfam" id="PF10591">
    <property type="entry name" value="SPARC_Ca_bdg"/>
    <property type="match status" value="1"/>
</dbReference>
<sequence length="256" mass="29062">MNVAAICGSDGRTYNSECEIKRAACHGNPVVKQMEGACPENSKCRLERRFQQDIARRKNSSVVFIPECDETDGSYSIVQCHQSTGYCWCVTKTGRPLPGTSVRNKRPNCLPYGKVGRRSSQTNMGRGTGGCGTLDRSTFNSNLLKIFQSEYERDPKNRLKGNGRSASNSAPDKGVRVIRWKFDQLDRNKNGELSRRELRGQKRLIKKLIQPLACARRFNKYCDLDKNQKIDRREWVTCLSVDINSELATLRLHVRP</sequence>
<keyword evidence="3" id="KW-0732">Signal</keyword>
<comment type="caution">
    <text evidence="8">Lacks conserved residue(s) required for the propagation of feature annotation.</text>
</comment>
<dbReference type="CDD" id="cd00104">
    <property type="entry name" value="KAZAL_FS"/>
    <property type="match status" value="1"/>
</dbReference>
<evidence type="ECO:0000313" key="14">
    <source>
        <dbReference type="WBParaSite" id="PSAMB.scaffold2163size24935.g16689.t1"/>
    </source>
</evidence>
<evidence type="ECO:0000256" key="6">
    <source>
        <dbReference type="ARBA" id="ARBA00023157"/>
    </source>
</evidence>
<protein>
    <submittedName>
        <fullName evidence="14">SPARC-related modular calcium-binding protein 1</fullName>
    </submittedName>
</protein>
<feature type="region of interest" description="Disordered" evidence="9">
    <location>
        <begin position="112"/>
        <end position="131"/>
    </location>
</feature>
<feature type="disulfide bond" evidence="8">
    <location>
        <begin position="80"/>
        <end position="87"/>
    </location>
</feature>
<evidence type="ECO:0000256" key="8">
    <source>
        <dbReference type="PROSITE-ProRule" id="PRU00500"/>
    </source>
</evidence>
<dbReference type="InterPro" id="IPR051950">
    <property type="entry name" value="Dev_reg/Prot_inhib"/>
</dbReference>
<dbReference type="CDD" id="cd00191">
    <property type="entry name" value="TY"/>
    <property type="match status" value="1"/>
</dbReference>
<dbReference type="GO" id="GO:0005615">
    <property type="term" value="C:extracellular space"/>
    <property type="evidence" value="ECO:0007669"/>
    <property type="project" value="TreeGrafter"/>
</dbReference>
<evidence type="ECO:0000259" key="12">
    <source>
        <dbReference type="PROSITE" id="PS51465"/>
    </source>
</evidence>
<dbReference type="PROSITE" id="PS00484">
    <property type="entry name" value="THYROGLOBULIN_1_1"/>
    <property type="match status" value="1"/>
</dbReference>
<dbReference type="InterPro" id="IPR036857">
    <property type="entry name" value="Thyroglobulin_1_sf"/>
</dbReference>
<dbReference type="InterPro" id="IPR002350">
    <property type="entry name" value="Kazal_dom"/>
</dbReference>
<organism evidence="13 14">
    <name type="scientific">Plectus sambesii</name>
    <dbReference type="NCBI Taxonomy" id="2011161"/>
    <lineage>
        <taxon>Eukaryota</taxon>
        <taxon>Metazoa</taxon>
        <taxon>Ecdysozoa</taxon>
        <taxon>Nematoda</taxon>
        <taxon>Chromadorea</taxon>
        <taxon>Plectida</taxon>
        <taxon>Plectina</taxon>
        <taxon>Plectoidea</taxon>
        <taxon>Plectidae</taxon>
        <taxon>Plectus</taxon>
    </lineage>
</organism>
<dbReference type="Proteomes" id="UP000887566">
    <property type="component" value="Unplaced"/>
</dbReference>
<evidence type="ECO:0000256" key="4">
    <source>
        <dbReference type="ARBA" id="ARBA00022737"/>
    </source>
</evidence>
<dbReference type="InterPro" id="IPR018247">
    <property type="entry name" value="EF_Hand_1_Ca_BS"/>
</dbReference>
<dbReference type="InterPro" id="IPR011992">
    <property type="entry name" value="EF-hand-dom_pair"/>
</dbReference>
<evidence type="ECO:0000256" key="2">
    <source>
        <dbReference type="ARBA" id="ARBA00022525"/>
    </source>
</evidence>
<dbReference type="PROSITE" id="PS51162">
    <property type="entry name" value="THYROGLOBULIN_1_2"/>
    <property type="match status" value="1"/>
</dbReference>
<accession>A0A914VLV2</accession>
<dbReference type="Pfam" id="PF07648">
    <property type="entry name" value="Kazal_2"/>
    <property type="match status" value="1"/>
</dbReference>
<dbReference type="SUPFAM" id="SSF57610">
    <property type="entry name" value="Thyroglobulin type-1 domain"/>
    <property type="match status" value="1"/>
</dbReference>
<keyword evidence="13" id="KW-1185">Reference proteome</keyword>
<dbReference type="SUPFAM" id="SSF47473">
    <property type="entry name" value="EF-hand"/>
    <property type="match status" value="1"/>
</dbReference>
<dbReference type="InterPro" id="IPR002048">
    <property type="entry name" value="EF_hand_dom"/>
</dbReference>
<dbReference type="PANTHER" id="PTHR12352">
    <property type="entry name" value="SECRETED MODULAR CALCIUM-BINDING PROTEIN"/>
    <property type="match status" value="1"/>
</dbReference>
<dbReference type="AlphaFoldDB" id="A0A914VLV2"/>
<dbReference type="InterPro" id="IPR036058">
    <property type="entry name" value="Kazal_dom_sf"/>
</dbReference>
<dbReference type="PANTHER" id="PTHR12352:SF3">
    <property type="entry name" value="NIDOGEN-2"/>
    <property type="match status" value="1"/>
</dbReference>
<keyword evidence="7" id="KW-0325">Glycoprotein</keyword>
<keyword evidence="5" id="KW-0106">Calcium</keyword>
<evidence type="ECO:0000259" key="10">
    <source>
        <dbReference type="PROSITE" id="PS50222"/>
    </source>
</evidence>
<evidence type="ECO:0000313" key="13">
    <source>
        <dbReference type="Proteomes" id="UP000887566"/>
    </source>
</evidence>
<dbReference type="Gene3D" id="4.10.800.10">
    <property type="entry name" value="Thyroglobulin type-1"/>
    <property type="match status" value="1"/>
</dbReference>